<comment type="caution">
    <text evidence="1">The sequence shown here is derived from an EMBL/GenBank/DDBJ whole genome shotgun (WGS) entry which is preliminary data.</text>
</comment>
<organism evidence="1 2">
    <name type="scientific">Schizothecium vesticola</name>
    <dbReference type="NCBI Taxonomy" id="314040"/>
    <lineage>
        <taxon>Eukaryota</taxon>
        <taxon>Fungi</taxon>
        <taxon>Dikarya</taxon>
        <taxon>Ascomycota</taxon>
        <taxon>Pezizomycotina</taxon>
        <taxon>Sordariomycetes</taxon>
        <taxon>Sordariomycetidae</taxon>
        <taxon>Sordariales</taxon>
        <taxon>Schizotheciaceae</taxon>
        <taxon>Schizothecium</taxon>
    </lineage>
</organism>
<protein>
    <submittedName>
        <fullName evidence="1">Uncharacterized protein</fullName>
    </submittedName>
</protein>
<evidence type="ECO:0000313" key="2">
    <source>
        <dbReference type="Proteomes" id="UP001172155"/>
    </source>
</evidence>
<dbReference type="AlphaFoldDB" id="A0AA40F7V2"/>
<sequence>PPRRGPQCGPNRCPLGETCCNPSCGICTPPGKGCIKLLCRSAEEKEPRQEPSLQLGTKCGPNVCASDEGCCNESCGYCRKPGKACTEEFCINPPKQGPRCGPTQCAAGETCCNESCGYCTKPGQGCTKEFCAGGPTCGPKQCAVGEVCCNDSCGHCAKPGQACTMELC</sequence>
<evidence type="ECO:0000313" key="1">
    <source>
        <dbReference type="EMBL" id="KAK0752847.1"/>
    </source>
</evidence>
<dbReference type="Proteomes" id="UP001172155">
    <property type="component" value="Unassembled WGS sequence"/>
</dbReference>
<dbReference type="EMBL" id="JAUKUD010000001">
    <property type="protein sequence ID" value="KAK0752847.1"/>
    <property type="molecule type" value="Genomic_DNA"/>
</dbReference>
<gene>
    <name evidence="1" type="ORF">B0T18DRAFT_307260</name>
</gene>
<name>A0AA40F7V2_9PEZI</name>
<proteinExistence type="predicted"/>
<feature type="non-terminal residue" evidence="1">
    <location>
        <position position="1"/>
    </location>
</feature>
<keyword evidence="2" id="KW-1185">Reference proteome</keyword>
<accession>A0AA40F7V2</accession>
<reference evidence="1" key="1">
    <citation type="submission" date="2023-06" db="EMBL/GenBank/DDBJ databases">
        <title>Genome-scale phylogeny and comparative genomics of the fungal order Sordariales.</title>
        <authorList>
            <consortium name="Lawrence Berkeley National Laboratory"/>
            <person name="Hensen N."/>
            <person name="Bonometti L."/>
            <person name="Westerberg I."/>
            <person name="Brannstrom I.O."/>
            <person name="Guillou S."/>
            <person name="Cros-Aarteil S."/>
            <person name="Calhoun S."/>
            <person name="Haridas S."/>
            <person name="Kuo A."/>
            <person name="Mondo S."/>
            <person name="Pangilinan J."/>
            <person name="Riley R."/>
            <person name="LaButti K."/>
            <person name="Andreopoulos B."/>
            <person name="Lipzen A."/>
            <person name="Chen C."/>
            <person name="Yanf M."/>
            <person name="Daum C."/>
            <person name="Ng V."/>
            <person name="Clum A."/>
            <person name="Steindorff A."/>
            <person name="Ohm R."/>
            <person name="Martin F."/>
            <person name="Silar P."/>
            <person name="Natvig D."/>
            <person name="Lalanne C."/>
            <person name="Gautier V."/>
            <person name="Ament-velasquez S.L."/>
            <person name="Kruys A."/>
            <person name="Hutchinson M.I."/>
            <person name="Powell A.J."/>
            <person name="Barry K."/>
            <person name="Miller A.N."/>
            <person name="Grigoriev I.V."/>
            <person name="Debuchy R."/>
            <person name="Gladieux P."/>
            <person name="Thoren M.H."/>
            <person name="Johannesson H."/>
        </authorList>
    </citation>
    <scope>NUCLEOTIDE SEQUENCE</scope>
    <source>
        <strain evidence="1">SMH3187-1</strain>
    </source>
</reference>
<feature type="non-terminal residue" evidence="1">
    <location>
        <position position="168"/>
    </location>
</feature>